<gene>
    <name evidence="1" type="primary">AlNc14C265G9877</name>
    <name evidence="1" type="ORF">ALNC14_110750</name>
</gene>
<dbReference type="EMBL" id="FR824310">
    <property type="protein sequence ID" value="CCA24931.1"/>
    <property type="molecule type" value="Genomic_DNA"/>
</dbReference>
<protein>
    <submittedName>
        <fullName evidence="1">AlNc14C265G9877 protein</fullName>
    </submittedName>
</protein>
<name>F0WU54_9STRA</name>
<dbReference type="HOGENOM" id="CLU_2627093_0_0_1"/>
<evidence type="ECO:0000313" key="1">
    <source>
        <dbReference type="EMBL" id="CCA24931.1"/>
    </source>
</evidence>
<reference evidence="1" key="1">
    <citation type="journal article" date="2011" name="PLoS Biol.">
        <title>Gene gain and loss during evolution of obligate parasitism in the white rust pathogen of Arabidopsis thaliana.</title>
        <authorList>
            <person name="Kemen E."/>
            <person name="Gardiner A."/>
            <person name="Schultz-Larsen T."/>
            <person name="Kemen A.C."/>
            <person name="Balmuth A.L."/>
            <person name="Robert-Seilaniantz A."/>
            <person name="Bailey K."/>
            <person name="Holub E."/>
            <person name="Studholme D.J."/>
            <person name="Maclean D."/>
            <person name="Jones J.D."/>
        </authorList>
    </citation>
    <scope>NUCLEOTIDE SEQUENCE</scope>
</reference>
<reference evidence="1" key="2">
    <citation type="submission" date="2011-02" db="EMBL/GenBank/DDBJ databases">
        <authorList>
            <person name="MacLean D."/>
        </authorList>
    </citation>
    <scope>NUCLEOTIDE SEQUENCE</scope>
</reference>
<organism evidence="1">
    <name type="scientific">Albugo laibachii Nc14</name>
    <dbReference type="NCBI Taxonomy" id="890382"/>
    <lineage>
        <taxon>Eukaryota</taxon>
        <taxon>Sar</taxon>
        <taxon>Stramenopiles</taxon>
        <taxon>Oomycota</taxon>
        <taxon>Peronosporomycetes</taxon>
        <taxon>Albuginales</taxon>
        <taxon>Albuginaceae</taxon>
        <taxon>Albugo</taxon>
    </lineage>
</organism>
<dbReference type="AlphaFoldDB" id="F0WU54"/>
<accession>F0WU54</accession>
<sequence>MKPDTKSDIMETSKFTRISFFMDTDTCHSSTQQMHAVYVEDTLSPIAKNDLPSMSDSILLDEISIQLRLCVSRTTSYG</sequence>
<proteinExistence type="predicted"/>